<proteinExistence type="predicted"/>
<organism evidence="1 2">
    <name type="scientific">Chitinophaga oryzae</name>
    <dbReference type="NCBI Taxonomy" id="2725414"/>
    <lineage>
        <taxon>Bacteria</taxon>
        <taxon>Pseudomonadati</taxon>
        <taxon>Bacteroidota</taxon>
        <taxon>Chitinophagia</taxon>
        <taxon>Chitinophagales</taxon>
        <taxon>Chitinophagaceae</taxon>
        <taxon>Chitinophaga</taxon>
    </lineage>
</organism>
<dbReference type="SUPFAM" id="SSF56935">
    <property type="entry name" value="Porins"/>
    <property type="match status" value="1"/>
</dbReference>
<evidence type="ECO:0000313" key="2">
    <source>
        <dbReference type="Proteomes" id="UP000503144"/>
    </source>
</evidence>
<evidence type="ECO:0000313" key="1">
    <source>
        <dbReference type="EMBL" id="QJB40831.1"/>
    </source>
</evidence>
<dbReference type="EMBL" id="CP051204">
    <property type="protein sequence ID" value="QJB40831.1"/>
    <property type="molecule type" value="Genomic_DNA"/>
</dbReference>
<name>A0ABX6LL86_9BACT</name>
<reference evidence="2" key="1">
    <citation type="submission" date="2020-04" db="EMBL/GenBank/DDBJ databases">
        <authorList>
            <person name="Kittiwongwattana C."/>
        </authorList>
    </citation>
    <scope>NUCLEOTIDE SEQUENCE [LARGE SCALE GENOMIC DNA]</scope>
    <source>
        <strain evidence="2">1303</strain>
    </source>
</reference>
<sequence length="227" mass="25691">MSSSFILQKGQDMRSFYMRKWVGVDPANGNPLWEKVTTGADGSKTISTTSNYNDASLQIVGSATPKFFGGMRNVWSYKNFQLSAFLAFVSGNDVYNSTRELMDNDGAYYTYNLMQLDKGWNRWQNPGDNATHPKYVIGGNKNAHKPSSRFLEDGSYLRLRNVNLSYALPKQWLDRVKVNNVRVSVGGDNLWTLTRFSGIDPEVDDRGINGTKYPFSTKWFAGLEINF</sequence>
<accession>A0ABX6LL86</accession>
<gene>
    <name evidence="1" type="ORF">HF324_24520</name>
</gene>
<dbReference type="RefSeq" id="WP_168861703.1">
    <property type="nucleotide sequence ID" value="NZ_CP051204.2"/>
</dbReference>
<protein>
    <recommendedName>
        <fullName evidence="3">TonB dependent receptor</fullName>
    </recommendedName>
</protein>
<reference evidence="1 2" key="2">
    <citation type="submission" date="2020-09" db="EMBL/GenBank/DDBJ databases">
        <authorList>
            <person name="Kittiwongwattana C."/>
        </authorList>
    </citation>
    <scope>NUCLEOTIDE SEQUENCE [LARGE SCALE GENOMIC DNA]</scope>
    <source>
        <strain evidence="1 2">1303</strain>
    </source>
</reference>
<evidence type="ECO:0008006" key="3">
    <source>
        <dbReference type="Google" id="ProtNLM"/>
    </source>
</evidence>
<keyword evidence="2" id="KW-1185">Reference proteome</keyword>
<dbReference type="Proteomes" id="UP000503144">
    <property type="component" value="Chromosome"/>
</dbReference>